<evidence type="ECO:0000313" key="3">
    <source>
        <dbReference type="EMBL" id="TLH62826.1"/>
    </source>
</evidence>
<gene>
    <name evidence="3" type="ORF">C1S79_23000</name>
</gene>
<organism evidence="3 4">
    <name type="scientific">Mycolicibacterium phocaicum</name>
    <dbReference type="NCBI Taxonomy" id="319706"/>
    <lineage>
        <taxon>Bacteria</taxon>
        <taxon>Bacillati</taxon>
        <taxon>Actinomycetota</taxon>
        <taxon>Actinomycetes</taxon>
        <taxon>Mycobacteriales</taxon>
        <taxon>Mycobacteriaceae</taxon>
        <taxon>Mycolicibacterium</taxon>
    </lineage>
</organism>
<feature type="compositionally biased region" description="Polar residues" evidence="1">
    <location>
        <begin position="515"/>
        <end position="525"/>
    </location>
</feature>
<feature type="region of interest" description="Disordered" evidence="1">
    <location>
        <begin position="503"/>
        <end position="525"/>
    </location>
</feature>
<dbReference type="EMBL" id="POTM01000053">
    <property type="protein sequence ID" value="TLH62826.1"/>
    <property type="molecule type" value="Genomic_DNA"/>
</dbReference>
<dbReference type="AlphaFoldDB" id="A0AA94R6W0"/>
<sequence length="525" mass="55230">MPTKSQVQSWNTELLDAAAKDWGQRATKLKDAYDKAQHGLENADWSGTAGRQAKARMQADVAKVHSVLERIEHAQTTATRGAQTIGNAKRDAIKAIDDAEDEMFSVSEDLTVTDRLPKILVAPMLLVRELARHAYQAAIRGLAMKLASIDAQVAAALKLIGTQLNGFKLGPGGGGPGADGSVPPGGVKNLGPIAGTGAQPGIPGIGAADLGEIVELPDGRLVAVFGDSFKGDKVGGPDNEHYRSVAVPIVGWDKDGRPIFGQPLNSPGGPGTPGVLFPPPPEALAIDPNTNPLPAGSFQANGKTYMMVSGTSGLKPTAGSWLVEVSNDPSKGWQPVPGSWRPSYPGLPGNPPTQVSGYQGKDGMVYIAGDSFDRSQGVTMYRVDPAHAADRSAWQPWTGNDWGQPRDVPAVLSRGQNFGELSFREIDGHPVLSGFNSTPGVNQVEVRVADDPTKIFAPPPIIAAQQNSPAAPGYVFQPYGGYIMPGSSLDDLNILVSQWNTQNGPDGQPLGAPYDTQQVQVNASR</sequence>
<reference evidence="3 4" key="1">
    <citation type="submission" date="2018-01" db="EMBL/GenBank/DDBJ databases">
        <title>Comparative genomics of Mycobacterium mucogenicum and Mycobacterium neoaurum clade members emphasizing tRNA and non-coding RNA.</title>
        <authorList>
            <person name="Behra P.R.K."/>
            <person name="Pettersson B.M.F."/>
            <person name="Das S."/>
            <person name="Dasgupta S."/>
            <person name="Kirsebom L.A."/>
        </authorList>
    </citation>
    <scope>NUCLEOTIDE SEQUENCE [LARGE SCALE GENOMIC DNA]</scope>
    <source>
        <strain evidence="3 4">DSM 45104</strain>
    </source>
</reference>
<evidence type="ECO:0000313" key="4">
    <source>
        <dbReference type="Proteomes" id="UP000309984"/>
    </source>
</evidence>
<keyword evidence="4" id="KW-1185">Reference proteome</keyword>
<evidence type="ECO:0000259" key="2">
    <source>
        <dbReference type="Pfam" id="PF13810"/>
    </source>
</evidence>
<accession>A0AA94R6W0</accession>
<comment type="caution">
    <text evidence="3">The sequence shown here is derived from an EMBL/GenBank/DDBJ whole genome shotgun (WGS) entry which is preliminary data.</text>
</comment>
<dbReference type="InterPro" id="IPR025442">
    <property type="entry name" value="DUF4185"/>
</dbReference>
<name>A0AA94R6W0_9MYCO</name>
<feature type="domain" description="DUF4185" evidence="2">
    <location>
        <begin position="204"/>
        <end position="501"/>
    </location>
</feature>
<dbReference type="Pfam" id="PF13810">
    <property type="entry name" value="DUF4185"/>
    <property type="match status" value="1"/>
</dbReference>
<proteinExistence type="predicted"/>
<evidence type="ECO:0000256" key="1">
    <source>
        <dbReference type="SAM" id="MobiDB-lite"/>
    </source>
</evidence>
<protein>
    <recommendedName>
        <fullName evidence="2">DUF4185 domain-containing protein</fullName>
    </recommendedName>
</protein>
<dbReference type="Proteomes" id="UP000309984">
    <property type="component" value="Unassembled WGS sequence"/>
</dbReference>